<dbReference type="AlphaFoldDB" id="A1JQ51"/>
<dbReference type="Pfam" id="PF10387">
    <property type="entry name" value="DUF2442"/>
    <property type="match status" value="1"/>
</dbReference>
<evidence type="ECO:0008006" key="3">
    <source>
        <dbReference type="Google" id="ProtNLM"/>
    </source>
</evidence>
<dbReference type="Proteomes" id="UP000000642">
    <property type="component" value="Chromosome"/>
</dbReference>
<dbReference type="InterPro" id="IPR018841">
    <property type="entry name" value="DUF2442"/>
</dbReference>
<evidence type="ECO:0000313" key="2">
    <source>
        <dbReference type="Proteomes" id="UP000000642"/>
    </source>
</evidence>
<dbReference type="HOGENOM" id="CLU_177114_0_0_6"/>
<dbReference type="EMBL" id="AM286415">
    <property type="protein sequence ID" value="CAL13531.1"/>
    <property type="molecule type" value="Genomic_DNA"/>
</dbReference>
<protein>
    <recommendedName>
        <fullName evidence="3">DUF2442 domain-containing protein</fullName>
    </recommendedName>
</protein>
<dbReference type="eggNOG" id="ENOG5032YT2">
    <property type="taxonomic scope" value="Bacteria"/>
</dbReference>
<evidence type="ECO:0000313" key="1">
    <source>
        <dbReference type="EMBL" id="CAL13531.1"/>
    </source>
</evidence>
<proteinExistence type="predicted"/>
<dbReference type="Gene3D" id="3.30.2020.40">
    <property type="entry name" value="Uncharacterised protein PF10387, DUF2442"/>
    <property type="match status" value="1"/>
</dbReference>
<name>A1JQ51_YERE8</name>
<accession>A1JQ51</accession>
<organism evidence="1 2">
    <name type="scientific">Yersinia enterocolitica serotype O:8 / biotype 1B (strain NCTC 13174 / 8081)</name>
    <dbReference type="NCBI Taxonomy" id="393305"/>
    <lineage>
        <taxon>Bacteria</taxon>
        <taxon>Pseudomonadati</taxon>
        <taxon>Pseudomonadota</taxon>
        <taxon>Gammaproteobacteria</taxon>
        <taxon>Enterobacterales</taxon>
        <taxon>Yersiniaceae</taxon>
        <taxon>Yersinia</taxon>
    </lineage>
</organism>
<reference evidence="1 2" key="1">
    <citation type="journal article" date="2006" name="PLoS Genet.">
        <title>The complete genome sequence and comparative genome analysis of the high pathogenicity Yersinia enterocolitica strain 8081.</title>
        <authorList>
            <person name="Thomson N.R."/>
            <person name="Howard S."/>
            <person name="Wren B.W."/>
            <person name="Holden M.T.G."/>
            <person name="Crossman L."/>
            <person name="Challis G.L."/>
            <person name="Churcher C."/>
            <person name="Mungall K."/>
            <person name="Brooks K."/>
            <person name="Chillingworth T."/>
            <person name="Feltwell T."/>
            <person name="Abdellah Z."/>
            <person name="Hauser H."/>
            <person name="Jagels K."/>
            <person name="Maddison M."/>
            <person name="Moule S."/>
            <person name="Sanders M."/>
            <person name="Whitehead S."/>
            <person name="Quail M.A."/>
            <person name="Dougan G."/>
            <person name="Parkhill J."/>
            <person name="Prentice M.B."/>
        </authorList>
    </citation>
    <scope>NUCLEOTIDE SEQUENCE [LARGE SCALE GENOMIC DNA]</scope>
    <source>
        <strain evidence="2">NCTC 13174 / 8081</strain>
    </source>
</reference>
<sequence>MLELLRSYLKSLNKTKRRFWRRGMTISAKTVRFDDATMWVELSDARVLGVPLVWFPRLMNASDEERNNYELSLHGIHWDHLDEDISVEGLLHGRGDVTHRPHNAA</sequence>
<gene>
    <name evidence="1" type="ordered locus">YE3508</name>
</gene>
<dbReference type="KEGG" id="yen:YE3508"/>